<organism evidence="2 3">
    <name type="scientific">Caldicellulosiruptor changbaiensis</name>
    <dbReference type="NCBI Taxonomy" id="1222016"/>
    <lineage>
        <taxon>Bacteria</taxon>
        <taxon>Bacillati</taxon>
        <taxon>Bacillota</taxon>
        <taxon>Bacillota incertae sedis</taxon>
        <taxon>Caldicellulosiruptorales</taxon>
        <taxon>Caldicellulosiruptoraceae</taxon>
        <taxon>Caldicellulosiruptor</taxon>
    </lineage>
</organism>
<name>A0A3T0D3Q8_9FIRM</name>
<keyword evidence="3" id="KW-1185">Reference proteome</keyword>
<protein>
    <submittedName>
        <fullName evidence="2">Stage III sporulation protein D</fullName>
    </submittedName>
</protein>
<evidence type="ECO:0000256" key="1">
    <source>
        <dbReference type="SAM" id="MobiDB-lite"/>
    </source>
</evidence>
<dbReference type="InterPro" id="IPR014208">
    <property type="entry name" value="Spore_III_D"/>
</dbReference>
<dbReference type="AlphaFoldDB" id="A0A3T0D3Q8"/>
<reference evidence="2 3" key="1">
    <citation type="submission" date="2018-12" db="EMBL/GenBank/DDBJ databases">
        <title>Genome sequence from the cellulolytic species, Caldicellulosiruptor changbaiensis.</title>
        <authorList>
            <person name="Blumer-Schuette S.E."/>
            <person name="Mendoza C."/>
        </authorList>
    </citation>
    <scope>NUCLEOTIDE SEQUENCE [LARGE SCALE GENOMIC DNA]</scope>
    <source>
        <strain evidence="2 3">CBS-Z</strain>
    </source>
</reference>
<gene>
    <name evidence="2" type="ORF">ELD05_03025</name>
</gene>
<feature type="region of interest" description="Disordered" evidence="1">
    <location>
        <begin position="70"/>
        <end position="94"/>
    </location>
</feature>
<dbReference type="Gene3D" id="1.10.10.60">
    <property type="entry name" value="Homeodomain-like"/>
    <property type="match status" value="1"/>
</dbReference>
<dbReference type="KEGG" id="ccha:ELD05_03025"/>
<dbReference type="Pfam" id="PF12116">
    <property type="entry name" value="SpoIIID"/>
    <property type="match status" value="1"/>
</dbReference>
<dbReference type="RefSeq" id="WP_127351307.1">
    <property type="nucleotide sequence ID" value="NZ_CP034791.1"/>
</dbReference>
<evidence type="ECO:0000313" key="3">
    <source>
        <dbReference type="Proteomes" id="UP000282930"/>
    </source>
</evidence>
<feature type="compositionally biased region" description="Basic and acidic residues" evidence="1">
    <location>
        <begin position="70"/>
        <end position="86"/>
    </location>
</feature>
<evidence type="ECO:0000313" key="2">
    <source>
        <dbReference type="EMBL" id="AZT89709.1"/>
    </source>
</evidence>
<accession>A0A3T0D3Q8</accession>
<dbReference type="Proteomes" id="UP000282930">
    <property type="component" value="Chromosome"/>
</dbReference>
<dbReference type="EMBL" id="CP034791">
    <property type="protein sequence ID" value="AZT89709.1"/>
    <property type="molecule type" value="Genomic_DNA"/>
</dbReference>
<proteinExistence type="predicted"/>
<sequence length="94" mass="10866">MKEDIEKRAVLAAELLIRYNSTVRKVAKVLGVSKSTVHNDLTYRLNKINKWLYKQVRAILEKNKQERHIRGGEATKKKYSAKKEQLVSKNSGII</sequence>